<dbReference type="InterPro" id="IPR000223">
    <property type="entry name" value="Pept_S26A_signal_pept_1"/>
</dbReference>
<evidence type="ECO:0000256" key="6">
    <source>
        <dbReference type="RuleBase" id="RU362042"/>
    </source>
</evidence>
<dbReference type="Pfam" id="PF10502">
    <property type="entry name" value="Peptidase_S26"/>
    <property type="match status" value="1"/>
</dbReference>
<dbReference type="PANTHER" id="PTHR43390:SF1">
    <property type="entry name" value="CHLOROPLAST PROCESSING PEPTIDASE"/>
    <property type="match status" value="1"/>
</dbReference>
<name>A0A926IU32_9FIRM</name>
<dbReference type="EMBL" id="JACRTE010000017">
    <property type="protein sequence ID" value="MBC8597210.1"/>
    <property type="molecule type" value="Genomic_DNA"/>
</dbReference>
<dbReference type="GO" id="GO:0005886">
    <property type="term" value="C:plasma membrane"/>
    <property type="evidence" value="ECO:0007669"/>
    <property type="project" value="UniProtKB-SubCell"/>
</dbReference>
<accession>A0A926IU32</accession>
<keyword evidence="6" id="KW-0812">Transmembrane</keyword>
<dbReference type="PRINTS" id="PR00727">
    <property type="entry name" value="LEADERPTASE"/>
</dbReference>
<comment type="subcellular location">
    <subcellularLocation>
        <location evidence="1">Cell membrane</location>
        <topology evidence="1">Single-pass type II membrane protein</topology>
    </subcellularLocation>
    <subcellularLocation>
        <location evidence="6">Membrane</location>
        <topology evidence="6">Single-pass type II membrane protein</topology>
    </subcellularLocation>
</comment>
<comment type="catalytic activity">
    <reaction evidence="6">
        <text>Cleavage of hydrophobic, N-terminal signal or leader sequences from secreted and periplasmic proteins.</text>
        <dbReference type="EC" id="3.4.21.89"/>
    </reaction>
</comment>
<dbReference type="Proteomes" id="UP000647416">
    <property type="component" value="Unassembled WGS sequence"/>
</dbReference>
<dbReference type="GO" id="GO:0006465">
    <property type="term" value="P:signal peptide processing"/>
    <property type="evidence" value="ECO:0007669"/>
    <property type="project" value="InterPro"/>
</dbReference>
<keyword evidence="9" id="KW-1185">Reference proteome</keyword>
<comment type="caution">
    <text evidence="8">The sequence shown here is derived from an EMBL/GenBank/DDBJ whole genome shotgun (WGS) entry which is preliminary data.</text>
</comment>
<reference evidence="8" key="1">
    <citation type="submission" date="2020-08" db="EMBL/GenBank/DDBJ databases">
        <title>Genome public.</title>
        <authorList>
            <person name="Liu C."/>
            <person name="Sun Q."/>
        </authorList>
    </citation>
    <scope>NUCLEOTIDE SEQUENCE</scope>
    <source>
        <strain evidence="8">NSJ-50</strain>
    </source>
</reference>
<dbReference type="CDD" id="cd06530">
    <property type="entry name" value="S26_SPase_I"/>
    <property type="match status" value="1"/>
</dbReference>
<dbReference type="InterPro" id="IPR019533">
    <property type="entry name" value="Peptidase_S26"/>
</dbReference>
<dbReference type="GO" id="GO:0004252">
    <property type="term" value="F:serine-type endopeptidase activity"/>
    <property type="evidence" value="ECO:0007669"/>
    <property type="project" value="InterPro"/>
</dbReference>
<dbReference type="SUPFAM" id="SSF51306">
    <property type="entry name" value="LexA/Signal peptidase"/>
    <property type="match status" value="1"/>
</dbReference>
<evidence type="ECO:0000256" key="1">
    <source>
        <dbReference type="ARBA" id="ARBA00004401"/>
    </source>
</evidence>
<dbReference type="InterPro" id="IPR036286">
    <property type="entry name" value="LexA/Signal_pep-like_sf"/>
</dbReference>
<gene>
    <name evidence="8" type="primary">lepB</name>
    <name evidence="8" type="ORF">H8706_10065</name>
</gene>
<proteinExistence type="inferred from homology"/>
<keyword evidence="6" id="KW-1133">Transmembrane helix</keyword>
<evidence type="ECO:0000256" key="2">
    <source>
        <dbReference type="ARBA" id="ARBA00009370"/>
    </source>
</evidence>
<feature type="domain" description="Peptidase S26" evidence="7">
    <location>
        <begin position="26"/>
        <end position="183"/>
    </location>
</feature>
<feature type="transmembrane region" description="Helical" evidence="6">
    <location>
        <begin position="28"/>
        <end position="50"/>
    </location>
</feature>
<dbReference type="InterPro" id="IPR019756">
    <property type="entry name" value="Pept_S26A_signal_pept_1_Ser-AS"/>
</dbReference>
<dbReference type="RefSeq" id="WP_262432523.1">
    <property type="nucleotide sequence ID" value="NZ_JACRTE010000017.1"/>
</dbReference>
<sequence>MDNENVTAVPEEEVPPAKNSWQKETVDWIVSIAIAVVLAFIIKAFLFTLVNVSGTSMTPTLADRDKLFVTKLMYKPTVGDIVILKPPADTSKHYVKRVIATAGMTVDIDPVTHDVSVDGEVLDEPYITGKTTEIGHALTYPYTVKEGEVFVLGDNRNPGGSLDSRAIGPIPEKNVDGKVVFRLLPLSSFGSVYK</sequence>
<dbReference type="PROSITE" id="PS00501">
    <property type="entry name" value="SPASE_I_1"/>
    <property type="match status" value="1"/>
</dbReference>
<comment type="similarity">
    <text evidence="2 6">Belongs to the peptidase S26 family.</text>
</comment>
<evidence type="ECO:0000256" key="5">
    <source>
        <dbReference type="PIRSR" id="PIRSR600223-1"/>
    </source>
</evidence>
<dbReference type="Gene3D" id="2.10.109.10">
    <property type="entry name" value="Umud Fragment, subunit A"/>
    <property type="match status" value="1"/>
</dbReference>
<dbReference type="GO" id="GO:0009003">
    <property type="term" value="F:signal peptidase activity"/>
    <property type="evidence" value="ECO:0007669"/>
    <property type="project" value="UniProtKB-EC"/>
</dbReference>
<evidence type="ECO:0000313" key="9">
    <source>
        <dbReference type="Proteomes" id="UP000647416"/>
    </source>
</evidence>
<evidence type="ECO:0000259" key="7">
    <source>
        <dbReference type="Pfam" id="PF10502"/>
    </source>
</evidence>
<evidence type="ECO:0000256" key="4">
    <source>
        <dbReference type="ARBA" id="ARBA00022801"/>
    </source>
</evidence>
<feature type="active site" evidence="5">
    <location>
        <position position="96"/>
    </location>
</feature>
<dbReference type="NCBIfam" id="TIGR02227">
    <property type="entry name" value="sigpep_I_bact"/>
    <property type="match status" value="1"/>
</dbReference>
<keyword evidence="6" id="KW-0472">Membrane</keyword>
<dbReference type="PANTHER" id="PTHR43390">
    <property type="entry name" value="SIGNAL PEPTIDASE I"/>
    <property type="match status" value="1"/>
</dbReference>
<feature type="active site" evidence="5">
    <location>
        <position position="56"/>
    </location>
</feature>
<evidence type="ECO:0000313" key="8">
    <source>
        <dbReference type="EMBL" id="MBC8597210.1"/>
    </source>
</evidence>
<protein>
    <recommendedName>
        <fullName evidence="6">Signal peptidase I</fullName>
        <ecNumber evidence="6">3.4.21.89</ecNumber>
    </recommendedName>
</protein>
<organism evidence="8 9">
    <name type="scientific">Qingrenia yutianensis</name>
    <dbReference type="NCBI Taxonomy" id="2763676"/>
    <lineage>
        <taxon>Bacteria</taxon>
        <taxon>Bacillati</taxon>
        <taxon>Bacillota</taxon>
        <taxon>Clostridia</taxon>
        <taxon>Eubacteriales</taxon>
        <taxon>Oscillospiraceae</taxon>
        <taxon>Qingrenia</taxon>
    </lineage>
</organism>
<evidence type="ECO:0000256" key="3">
    <source>
        <dbReference type="ARBA" id="ARBA00022670"/>
    </source>
</evidence>
<keyword evidence="4 6" id="KW-0378">Hydrolase</keyword>
<dbReference type="AlphaFoldDB" id="A0A926IU32"/>
<dbReference type="EC" id="3.4.21.89" evidence="6"/>
<keyword evidence="3 6" id="KW-0645">Protease</keyword>